<keyword evidence="3" id="KW-1185">Reference proteome</keyword>
<dbReference type="InterPro" id="IPR043742">
    <property type="entry name" value="DUF5687"/>
</dbReference>
<dbReference type="RefSeq" id="WP_132433628.1">
    <property type="nucleotide sequence ID" value="NZ_SLWK01000005.1"/>
</dbReference>
<evidence type="ECO:0000313" key="3">
    <source>
        <dbReference type="Proteomes" id="UP000295221"/>
    </source>
</evidence>
<keyword evidence="1" id="KW-0812">Transmembrane</keyword>
<feature type="transmembrane region" description="Helical" evidence="1">
    <location>
        <begin position="170"/>
        <end position="188"/>
    </location>
</feature>
<evidence type="ECO:0000256" key="1">
    <source>
        <dbReference type="SAM" id="Phobius"/>
    </source>
</evidence>
<accession>A0A4R2GIJ5</accession>
<feature type="transmembrane region" description="Helical" evidence="1">
    <location>
        <begin position="446"/>
        <end position="469"/>
    </location>
</feature>
<evidence type="ECO:0000313" key="2">
    <source>
        <dbReference type="EMBL" id="TCO08338.1"/>
    </source>
</evidence>
<evidence type="ECO:0008006" key="4">
    <source>
        <dbReference type="Google" id="ProtNLM"/>
    </source>
</evidence>
<organism evidence="2 3">
    <name type="scientific">Natronoflexus pectinivorans</name>
    <dbReference type="NCBI Taxonomy" id="682526"/>
    <lineage>
        <taxon>Bacteria</taxon>
        <taxon>Pseudomonadati</taxon>
        <taxon>Bacteroidota</taxon>
        <taxon>Bacteroidia</taxon>
        <taxon>Marinilabiliales</taxon>
        <taxon>Marinilabiliaceae</taxon>
        <taxon>Natronoflexus</taxon>
    </lineage>
</organism>
<feature type="transmembrane region" description="Helical" evidence="1">
    <location>
        <begin position="60"/>
        <end position="81"/>
    </location>
</feature>
<feature type="transmembrane region" description="Helical" evidence="1">
    <location>
        <begin position="21"/>
        <end position="45"/>
    </location>
</feature>
<dbReference type="Pfam" id="PF18940">
    <property type="entry name" value="DUF5687"/>
    <property type="match status" value="1"/>
</dbReference>
<feature type="transmembrane region" description="Helical" evidence="1">
    <location>
        <begin position="208"/>
        <end position="226"/>
    </location>
</feature>
<comment type="caution">
    <text evidence="2">The sequence shown here is derived from an EMBL/GenBank/DDBJ whole genome shotgun (WGS) entry which is preliminary data.</text>
</comment>
<dbReference type="AlphaFoldDB" id="A0A4R2GIJ5"/>
<proteinExistence type="predicted"/>
<feature type="transmembrane region" description="Helical" evidence="1">
    <location>
        <begin position="379"/>
        <end position="397"/>
    </location>
</feature>
<keyword evidence="1" id="KW-0472">Membrane</keyword>
<dbReference type="EMBL" id="SLWK01000005">
    <property type="protein sequence ID" value="TCO08338.1"/>
    <property type="molecule type" value="Genomic_DNA"/>
</dbReference>
<dbReference type="OrthoDB" id="1014144at2"/>
<feature type="transmembrane region" description="Helical" evidence="1">
    <location>
        <begin position="102"/>
        <end position="128"/>
    </location>
</feature>
<sequence length="486" mass="55721">MLKLFYHQWLAARRSLYWQKSVFLNILLGIVGIYILLNFVVIGYYADELIQSVYPVSDTINHFTGLLLFYLIFDFFARFMMQKFPSLIIQPYLTLPIKKQKLIHYPILKSMLGLFNLLGLCLVIPFFIKAVVPSYGFAFSTVWLFSVLALIFSSNFIAFTVKKKFSSNPVFIISFVLFLGVVLYVNFGEVYNLSSRFSAVLLFISGKYYGIFFPILLLVVSYFTAYRTLMNNHRLDDKAEPSLKRTSGATFLDYYGETAGILLVELKMIVRNKRPKSALLYGLLMIPYGFLLYSFNSDDYLLQMFIGFLIISALAMPYGQFVFSWQSSCFDGLMAHNVNLHRYVKSKFFVFSVLAVVSYILSLPFVIKNEQMLTIHPAMLLYTIGISSKLILFFGCFKSKPISLGKNQMFNHEGVSFVDFLIILPVLGLPALLYAGFVVFDITGYFIYGLGIIGINGIVLNRFMLSYIVKLLIRRKYKIGMGFRSK</sequence>
<dbReference type="Proteomes" id="UP000295221">
    <property type="component" value="Unassembled WGS sequence"/>
</dbReference>
<name>A0A4R2GIJ5_9BACT</name>
<feature type="transmembrane region" description="Helical" evidence="1">
    <location>
        <begin position="134"/>
        <end position="158"/>
    </location>
</feature>
<feature type="transmembrane region" description="Helical" evidence="1">
    <location>
        <begin position="301"/>
        <end position="325"/>
    </location>
</feature>
<feature type="transmembrane region" description="Helical" evidence="1">
    <location>
        <begin position="278"/>
        <end position="295"/>
    </location>
</feature>
<reference evidence="2 3" key="1">
    <citation type="submission" date="2019-03" db="EMBL/GenBank/DDBJ databases">
        <title>Genomic Encyclopedia of Type Strains, Phase IV (KMG-IV): sequencing the most valuable type-strain genomes for metagenomic binning, comparative biology and taxonomic classification.</title>
        <authorList>
            <person name="Goeker M."/>
        </authorList>
    </citation>
    <scope>NUCLEOTIDE SEQUENCE [LARGE SCALE GENOMIC DNA]</scope>
    <source>
        <strain evidence="2 3">DSM 24179</strain>
    </source>
</reference>
<feature type="transmembrane region" description="Helical" evidence="1">
    <location>
        <begin position="346"/>
        <end position="367"/>
    </location>
</feature>
<keyword evidence="1" id="KW-1133">Transmembrane helix</keyword>
<gene>
    <name evidence="2" type="ORF">EV194_105142</name>
</gene>
<feature type="transmembrane region" description="Helical" evidence="1">
    <location>
        <begin position="417"/>
        <end position="440"/>
    </location>
</feature>
<protein>
    <recommendedName>
        <fullName evidence="4">ABC-2 type transport system permease protein</fullName>
    </recommendedName>
</protein>